<dbReference type="InterPro" id="IPR037523">
    <property type="entry name" value="VOC_core"/>
</dbReference>
<dbReference type="EMBL" id="CWGJ01000005">
    <property type="protein sequence ID" value="CRX37685.1"/>
    <property type="molecule type" value="Genomic_DNA"/>
</dbReference>
<dbReference type="Gene3D" id="3.10.180.10">
    <property type="entry name" value="2,3-Dihydroxybiphenyl 1,2-Dioxygenase, domain 1"/>
    <property type="match status" value="1"/>
</dbReference>
<dbReference type="Pfam" id="PF00903">
    <property type="entry name" value="Glyoxalase"/>
    <property type="match status" value="1"/>
</dbReference>
<accession>A0A0H5E393</accession>
<dbReference type="InterPro" id="IPR052164">
    <property type="entry name" value="Anthracycline_SecMetBiosynth"/>
</dbReference>
<evidence type="ECO:0000259" key="1">
    <source>
        <dbReference type="PROSITE" id="PS51819"/>
    </source>
</evidence>
<feature type="domain" description="VOC" evidence="1">
    <location>
        <begin position="6"/>
        <end position="121"/>
    </location>
</feature>
<name>A0A0H5E393_9BACT</name>
<dbReference type="InterPro" id="IPR004360">
    <property type="entry name" value="Glyas_Fos-R_dOase_dom"/>
</dbReference>
<dbReference type="PROSITE" id="PS51819">
    <property type="entry name" value="VOC"/>
    <property type="match status" value="1"/>
</dbReference>
<dbReference type="RefSeq" id="WP_098037546.1">
    <property type="nucleotide sequence ID" value="NZ_CWGJ01000005.1"/>
</dbReference>
<reference evidence="3" key="1">
    <citation type="submission" date="2015-06" db="EMBL/GenBank/DDBJ databases">
        <authorList>
            <person name="Bertelli C."/>
        </authorList>
    </citation>
    <scope>NUCLEOTIDE SEQUENCE [LARGE SCALE GENOMIC DNA]</scope>
    <source>
        <strain evidence="3">CRIB-30</strain>
    </source>
</reference>
<protein>
    <recommendedName>
        <fullName evidence="1">VOC domain-containing protein</fullName>
    </recommendedName>
</protein>
<dbReference type="OrthoDB" id="9796521at2"/>
<sequence length="125" mass="13653">MNNTIGISLCWIVVKDIEAAIKFYTETVGLKLKDYSPEFGWAELAGAEGSILGITKENPEFGSKAGTNAVVTITVESIEKAREEFLQKGVKLVGEIMEVPGHVKLQSFQDKDGNSFQLAEMLEGK</sequence>
<dbReference type="PANTHER" id="PTHR33993:SF14">
    <property type="entry name" value="GB|AAF24581.1"/>
    <property type="match status" value="1"/>
</dbReference>
<dbReference type="CDD" id="cd06587">
    <property type="entry name" value="VOC"/>
    <property type="match status" value="1"/>
</dbReference>
<organism evidence="2 3">
    <name type="scientific">Estrella lausannensis</name>
    <dbReference type="NCBI Taxonomy" id="483423"/>
    <lineage>
        <taxon>Bacteria</taxon>
        <taxon>Pseudomonadati</taxon>
        <taxon>Chlamydiota</taxon>
        <taxon>Chlamydiia</taxon>
        <taxon>Parachlamydiales</taxon>
        <taxon>Candidatus Criblamydiaceae</taxon>
        <taxon>Estrella</taxon>
    </lineage>
</organism>
<evidence type="ECO:0000313" key="3">
    <source>
        <dbReference type="Proteomes" id="UP000220251"/>
    </source>
</evidence>
<dbReference type="Proteomes" id="UP000220251">
    <property type="component" value="Unassembled WGS sequence"/>
</dbReference>
<dbReference type="AlphaFoldDB" id="A0A0H5E393"/>
<dbReference type="PANTHER" id="PTHR33993">
    <property type="entry name" value="GLYOXALASE-RELATED"/>
    <property type="match status" value="1"/>
</dbReference>
<keyword evidence="3" id="KW-1185">Reference proteome</keyword>
<proteinExistence type="predicted"/>
<gene>
    <name evidence="2" type="ORF">ELAC_0324</name>
</gene>
<dbReference type="SUPFAM" id="SSF54593">
    <property type="entry name" value="Glyoxalase/Bleomycin resistance protein/Dihydroxybiphenyl dioxygenase"/>
    <property type="match status" value="1"/>
</dbReference>
<dbReference type="InterPro" id="IPR029068">
    <property type="entry name" value="Glyas_Bleomycin-R_OHBP_Dase"/>
</dbReference>
<evidence type="ECO:0000313" key="2">
    <source>
        <dbReference type="EMBL" id="CRX37685.1"/>
    </source>
</evidence>